<feature type="region of interest" description="Disordered" evidence="1">
    <location>
        <begin position="1"/>
        <end position="82"/>
    </location>
</feature>
<feature type="compositionally biased region" description="Polar residues" evidence="1">
    <location>
        <begin position="532"/>
        <end position="542"/>
    </location>
</feature>
<feature type="compositionally biased region" description="Basic and acidic residues" evidence="1">
    <location>
        <begin position="640"/>
        <end position="654"/>
    </location>
</feature>
<keyword evidence="3" id="KW-1185">Reference proteome</keyword>
<feature type="region of interest" description="Disordered" evidence="1">
    <location>
        <begin position="516"/>
        <end position="542"/>
    </location>
</feature>
<feature type="compositionally biased region" description="Low complexity" evidence="1">
    <location>
        <begin position="26"/>
        <end position="55"/>
    </location>
</feature>
<evidence type="ECO:0000313" key="2">
    <source>
        <dbReference type="EMBL" id="CAL1699399.1"/>
    </source>
</evidence>
<proteinExistence type="predicted"/>
<dbReference type="InterPro" id="IPR007849">
    <property type="entry name" value="ATP10"/>
</dbReference>
<name>A0ABP1CY26_9APHY</name>
<feature type="compositionally biased region" description="Basic and acidic residues" evidence="1">
    <location>
        <begin position="58"/>
        <end position="71"/>
    </location>
</feature>
<dbReference type="PANTHER" id="PTHR28106:SF1">
    <property type="entry name" value="MITOCHONDRIAL ATPASE COMPLEX SUBUNIT ATP10"/>
    <property type="match status" value="1"/>
</dbReference>
<protein>
    <submittedName>
        <fullName evidence="2">Uncharacterized protein</fullName>
    </submittedName>
</protein>
<dbReference type="PANTHER" id="PTHR28106">
    <property type="entry name" value="MITOCHONDRIAL ATPASE COMPLEX SUBUNIT ATP10"/>
    <property type="match status" value="1"/>
</dbReference>
<organism evidence="2 3">
    <name type="scientific">Somion occarium</name>
    <dbReference type="NCBI Taxonomy" id="3059160"/>
    <lineage>
        <taxon>Eukaryota</taxon>
        <taxon>Fungi</taxon>
        <taxon>Dikarya</taxon>
        <taxon>Basidiomycota</taxon>
        <taxon>Agaricomycotina</taxon>
        <taxon>Agaricomycetes</taxon>
        <taxon>Polyporales</taxon>
        <taxon>Cerrenaceae</taxon>
        <taxon>Somion</taxon>
    </lineage>
</organism>
<gene>
    <name evidence="2" type="ORF">GFSPODELE1_LOCUS2652</name>
</gene>
<sequence>MQAVRLPALRHSLRPASKVSTVPWQPSCRSFSSSPSRLSDDPSSSQTGTTTTPDSDSSEAKQKKPNRKGETVSETEAEVEVTLPLLQRPFGVRDRPTTEPRTWTDNMLNQEVRMEQRQKLVRAATKGYFSDLNATRKHGGKTWIAPRVLIREDKARYFPDISGTPLDSSEKAHTTSLCVGKVSVISMLSSRMSEVPMYGEPTHATYCSNPLYQHIRINLQENLLKSFLVSLFASNIRRNIPKEQWGKYLISSQNMDYLRDDLGMTNKHIGYVYLVDQACRIRWAACADPKPEEIEALKIQGCAYPFHRIPATYVDIYINQRNDENDNIRKFANVVGVPHVSIFHAGTLVDTVGGYREWDGFRNTLSKSLNSKTPKPSEKEQLAIGVAKLSHRLSKLTSAHHHQTTDGSLRARYTRRATFLCTGENFDEKDDPEPGCLFIQSDDRRVVEVANIKRQTSGSCFKIRLSCSPDDPCIVIFDLFFTPSDGDRFTSATLRAMFATEFGKIDILSVDPQDECTQSSTAYHDKPPGAVTSASSTHSQDGVTIQGNAIGSWAKFEIKEDDSKAEKHGPGQQHSLSVILSPSLAGKKIYIEFHARARLRKKGQHVRSTEELLVGSEKEPRKRALLLPVAIQEEYTPDQEYGRDRDDTGAEKGKRLAIGSGSGGGGKG</sequence>
<evidence type="ECO:0000313" key="3">
    <source>
        <dbReference type="Proteomes" id="UP001497453"/>
    </source>
</evidence>
<feature type="region of interest" description="Disordered" evidence="1">
    <location>
        <begin position="628"/>
        <end position="668"/>
    </location>
</feature>
<dbReference type="EMBL" id="OZ037954">
    <property type="protein sequence ID" value="CAL1699399.1"/>
    <property type="molecule type" value="Genomic_DNA"/>
</dbReference>
<reference evidence="3" key="1">
    <citation type="submission" date="2024-04" db="EMBL/GenBank/DDBJ databases">
        <authorList>
            <person name="Shaw F."/>
            <person name="Minotto A."/>
        </authorList>
    </citation>
    <scope>NUCLEOTIDE SEQUENCE [LARGE SCALE GENOMIC DNA]</scope>
</reference>
<accession>A0ABP1CY26</accession>
<evidence type="ECO:0000256" key="1">
    <source>
        <dbReference type="SAM" id="MobiDB-lite"/>
    </source>
</evidence>
<dbReference type="Pfam" id="PF05176">
    <property type="entry name" value="ATP-synt_10"/>
    <property type="match status" value="1"/>
</dbReference>
<dbReference type="Proteomes" id="UP001497453">
    <property type="component" value="Chromosome 11"/>
</dbReference>